<evidence type="ECO:0000259" key="2">
    <source>
        <dbReference type="Pfam" id="PF00646"/>
    </source>
</evidence>
<feature type="region of interest" description="Disordered" evidence="1">
    <location>
        <begin position="1"/>
        <end position="33"/>
    </location>
</feature>
<dbReference type="AlphaFoldDB" id="A0A2T8JBN5"/>
<evidence type="ECO:0000313" key="3">
    <source>
        <dbReference type="EMBL" id="PVH47333.1"/>
    </source>
</evidence>
<dbReference type="Gene3D" id="3.80.10.10">
    <property type="entry name" value="Ribonuclease Inhibitor"/>
    <property type="match status" value="1"/>
</dbReference>
<dbReference type="Gramene" id="PVH47333">
    <property type="protein sequence ID" value="PVH47333"/>
    <property type="gene ID" value="PAHAL_4G038800"/>
</dbReference>
<dbReference type="Proteomes" id="UP000243499">
    <property type="component" value="Chromosome 4"/>
</dbReference>
<dbReference type="EMBL" id="CM008049">
    <property type="protein sequence ID" value="PVH47333.1"/>
    <property type="molecule type" value="Genomic_DNA"/>
</dbReference>
<dbReference type="InterPro" id="IPR001810">
    <property type="entry name" value="F-box_dom"/>
</dbReference>
<dbReference type="SUPFAM" id="SSF81383">
    <property type="entry name" value="F-box domain"/>
    <property type="match status" value="1"/>
</dbReference>
<dbReference type="InterPro" id="IPR032675">
    <property type="entry name" value="LRR_dom_sf"/>
</dbReference>
<dbReference type="PANTHER" id="PTHR34145">
    <property type="entry name" value="OS02G0105600 PROTEIN"/>
    <property type="match status" value="1"/>
</dbReference>
<accession>A0A2T8JBN5</accession>
<feature type="compositionally biased region" description="Gly residues" evidence="1">
    <location>
        <begin position="1"/>
        <end position="10"/>
    </location>
</feature>
<gene>
    <name evidence="3" type="ORF">PAHAL_4G038800</name>
</gene>
<dbReference type="SUPFAM" id="SSF52047">
    <property type="entry name" value="RNI-like"/>
    <property type="match status" value="1"/>
</dbReference>
<feature type="domain" description="F-box" evidence="2">
    <location>
        <begin position="40"/>
        <end position="77"/>
    </location>
</feature>
<protein>
    <recommendedName>
        <fullName evidence="2">F-box domain-containing protein</fullName>
    </recommendedName>
</protein>
<organism evidence="3">
    <name type="scientific">Panicum hallii</name>
    <dbReference type="NCBI Taxonomy" id="206008"/>
    <lineage>
        <taxon>Eukaryota</taxon>
        <taxon>Viridiplantae</taxon>
        <taxon>Streptophyta</taxon>
        <taxon>Embryophyta</taxon>
        <taxon>Tracheophyta</taxon>
        <taxon>Spermatophyta</taxon>
        <taxon>Magnoliopsida</taxon>
        <taxon>Liliopsida</taxon>
        <taxon>Poales</taxon>
        <taxon>Poaceae</taxon>
        <taxon>PACMAD clade</taxon>
        <taxon>Panicoideae</taxon>
        <taxon>Panicodae</taxon>
        <taxon>Paniceae</taxon>
        <taxon>Panicinae</taxon>
        <taxon>Panicum</taxon>
        <taxon>Panicum sect. Panicum</taxon>
    </lineage>
</organism>
<name>A0A2T8JBN5_9POAL</name>
<dbReference type="InterPro" id="IPR036047">
    <property type="entry name" value="F-box-like_dom_sf"/>
</dbReference>
<dbReference type="InterPro" id="IPR053772">
    <property type="entry name" value="At1g61320/At1g61330-like"/>
</dbReference>
<proteinExistence type="predicted"/>
<dbReference type="Pfam" id="PF00646">
    <property type="entry name" value="F-box"/>
    <property type="match status" value="1"/>
</dbReference>
<reference evidence="3" key="1">
    <citation type="submission" date="2018-04" db="EMBL/GenBank/DDBJ databases">
        <title>WGS assembly of Panicum hallii.</title>
        <authorList>
            <person name="Lovell J."/>
            <person name="Jenkins J."/>
            <person name="Lowry D."/>
            <person name="Mamidi S."/>
            <person name="Sreedasyam A."/>
            <person name="Weng X."/>
            <person name="Barry K."/>
            <person name="Bonette J."/>
            <person name="Campitelli B."/>
            <person name="Daum C."/>
            <person name="Gordon S."/>
            <person name="Gould B."/>
            <person name="Lipzen A."/>
            <person name="Macqueen A."/>
            <person name="Palacio-Mejia J."/>
            <person name="Plott C."/>
            <person name="Shakirov E."/>
            <person name="Shu S."/>
            <person name="Yoshinaga Y."/>
            <person name="Zane M."/>
            <person name="Rokhsar D."/>
            <person name="Grimwood J."/>
            <person name="Schmutz J."/>
            <person name="Juenger T."/>
        </authorList>
    </citation>
    <scope>NUCLEOTIDE SEQUENCE [LARGE SCALE GENOMIC DNA]</scope>
    <source>
        <strain evidence="3">FIL2</strain>
    </source>
</reference>
<dbReference type="PANTHER" id="PTHR34145:SF65">
    <property type="entry name" value="FBD DOMAIN-CONTAINING PROTEIN"/>
    <property type="match status" value="1"/>
</dbReference>
<evidence type="ECO:0000256" key="1">
    <source>
        <dbReference type="SAM" id="MobiDB-lite"/>
    </source>
</evidence>
<sequence length="427" mass="48282">MALESGGDGGTRAKRRRVDEQGSQRQEVAAGPEAAPVVRISALPDDLRRRILTRLPLEDAIRSGALAQGWRDLWKSRWAEPTSCREIHLLPGDNPRNVLRSLESVPRRRLDRFSFSYRVEDLHVEVGHHWQSLVFHLPLSSPLLAHLSLRGIRIYNIKGAQPFYALEVIRLHSVRICKSTFRRLMALCPSLHTLDLHRYNCSDALNGARAFIPPAGEKLRTITIAECHGGEARLEFMADAALTDLYICIVEPIPVAYAHWFDAALPDDLSGLTVLTICSNTLKTSRLKSLRELQRLMLGMEMDNLAVIYLFLRSCHCSNLERLFVQLPATSDVPLEDLVEEVRVEQPEDGLVNLRMVKVMNFNWRRFEVQLVSHLLRKARSLHKLLLVSPNVTPLHVPEALASGHIIVSKSDDPATQPFHSEVFIKV</sequence>